<dbReference type="Proteomes" id="UP000242146">
    <property type="component" value="Unassembled WGS sequence"/>
</dbReference>
<evidence type="ECO:0000313" key="2">
    <source>
        <dbReference type="Proteomes" id="UP000242146"/>
    </source>
</evidence>
<evidence type="ECO:0000313" key="1">
    <source>
        <dbReference type="EMBL" id="ORX43210.1"/>
    </source>
</evidence>
<reference evidence="1 2" key="1">
    <citation type="submission" date="2016-07" db="EMBL/GenBank/DDBJ databases">
        <title>Pervasive Adenine N6-methylation of Active Genes in Fungi.</title>
        <authorList>
            <consortium name="DOE Joint Genome Institute"/>
            <person name="Mondo S.J."/>
            <person name="Dannebaum R.O."/>
            <person name="Kuo R.C."/>
            <person name="Labutti K."/>
            <person name="Haridas S."/>
            <person name="Kuo A."/>
            <person name="Salamov A."/>
            <person name="Ahrendt S.R."/>
            <person name="Lipzen A."/>
            <person name="Sullivan W."/>
            <person name="Andreopoulos W.B."/>
            <person name="Clum A."/>
            <person name="Lindquist E."/>
            <person name="Daum C."/>
            <person name="Ramamoorthy G.K."/>
            <person name="Gryganskyi A."/>
            <person name="Culley D."/>
            <person name="Magnuson J.K."/>
            <person name="James T.Y."/>
            <person name="O'Malley M.A."/>
            <person name="Stajich J.E."/>
            <person name="Spatafora J.W."/>
            <person name="Visel A."/>
            <person name="Grigoriev I.V."/>
        </authorList>
    </citation>
    <scope>NUCLEOTIDE SEQUENCE [LARGE SCALE GENOMIC DNA]</scope>
    <source>
        <strain evidence="1 2">NRRL 3301</strain>
    </source>
</reference>
<accession>A0A1X2G316</accession>
<sequence>MIHLVVCSNARLIQATYRMHHLEWLDCLLCHFLSFLGTVLVSMVHQRGNCLVHHFALPLVHLLPADGALCVILRVHEWEVQNFQAVLYCFGSMLNVIVCSKVSIDAAEIGASVQQGEALFLAFYCDRHQDP</sequence>
<keyword evidence="2" id="KW-1185">Reference proteome</keyword>
<gene>
    <name evidence="1" type="ORF">DM01DRAFT_1202471</name>
</gene>
<dbReference type="EMBL" id="MCGT01000057">
    <property type="protein sequence ID" value="ORX43210.1"/>
    <property type="molecule type" value="Genomic_DNA"/>
</dbReference>
<comment type="caution">
    <text evidence="1">The sequence shown here is derived from an EMBL/GenBank/DDBJ whole genome shotgun (WGS) entry which is preliminary data.</text>
</comment>
<dbReference type="AlphaFoldDB" id="A0A1X2G316"/>
<proteinExistence type="predicted"/>
<organism evidence="1 2">
    <name type="scientific">Hesseltinella vesiculosa</name>
    <dbReference type="NCBI Taxonomy" id="101127"/>
    <lineage>
        <taxon>Eukaryota</taxon>
        <taxon>Fungi</taxon>
        <taxon>Fungi incertae sedis</taxon>
        <taxon>Mucoromycota</taxon>
        <taxon>Mucoromycotina</taxon>
        <taxon>Mucoromycetes</taxon>
        <taxon>Mucorales</taxon>
        <taxon>Cunninghamellaceae</taxon>
        <taxon>Hesseltinella</taxon>
    </lineage>
</organism>
<protein>
    <submittedName>
        <fullName evidence="1">Uncharacterized protein</fullName>
    </submittedName>
</protein>
<name>A0A1X2G316_9FUNG</name>